<keyword evidence="3" id="KW-1185">Reference proteome</keyword>
<organism evidence="2 3">
    <name type="scientific">Centaurea solstitialis</name>
    <name type="common">yellow star-thistle</name>
    <dbReference type="NCBI Taxonomy" id="347529"/>
    <lineage>
        <taxon>Eukaryota</taxon>
        <taxon>Viridiplantae</taxon>
        <taxon>Streptophyta</taxon>
        <taxon>Embryophyta</taxon>
        <taxon>Tracheophyta</taxon>
        <taxon>Spermatophyta</taxon>
        <taxon>Magnoliopsida</taxon>
        <taxon>eudicotyledons</taxon>
        <taxon>Gunneridae</taxon>
        <taxon>Pentapetalae</taxon>
        <taxon>asterids</taxon>
        <taxon>campanulids</taxon>
        <taxon>Asterales</taxon>
        <taxon>Asteraceae</taxon>
        <taxon>Carduoideae</taxon>
        <taxon>Cardueae</taxon>
        <taxon>Centaureinae</taxon>
        <taxon>Centaurea</taxon>
    </lineage>
</organism>
<accession>A0AA38S8F3</accession>
<evidence type="ECO:0000313" key="3">
    <source>
        <dbReference type="Proteomes" id="UP001172457"/>
    </source>
</evidence>
<dbReference type="EMBL" id="JARYMX010000008">
    <property type="protein sequence ID" value="KAJ9537688.1"/>
    <property type="molecule type" value="Genomic_DNA"/>
</dbReference>
<dbReference type="PANTHER" id="PTHR32212">
    <property type="entry name" value="CYCLIN-LIKE F-BOX"/>
    <property type="match status" value="1"/>
</dbReference>
<evidence type="ECO:0000313" key="2">
    <source>
        <dbReference type="EMBL" id="KAJ9537688.1"/>
    </source>
</evidence>
<dbReference type="PANTHER" id="PTHR32212:SF461">
    <property type="entry name" value="F-BOX DOMAIN-CONTAINING PROTEIN"/>
    <property type="match status" value="1"/>
</dbReference>
<dbReference type="Pfam" id="PF00646">
    <property type="entry name" value="F-box"/>
    <property type="match status" value="1"/>
</dbReference>
<dbReference type="InterPro" id="IPR001810">
    <property type="entry name" value="F-box_dom"/>
</dbReference>
<gene>
    <name evidence="2" type="ORF">OSB04_030421</name>
</gene>
<reference evidence="2" key="1">
    <citation type="submission" date="2023-03" db="EMBL/GenBank/DDBJ databases">
        <title>Chromosome-scale reference genome and RAD-based genetic map of yellow starthistle (Centaurea solstitialis) reveal putative structural variation and QTLs associated with invader traits.</title>
        <authorList>
            <person name="Reatini B."/>
            <person name="Cang F.A."/>
            <person name="Jiang Q."/>
            <person name="Mckibben M.T.W."/>
            <person name="Barker M.S."/>
            <person name="Rieseberg L.H."/>
            <person name="Dlugosch K.M."/>
        </authorList>
    </citation>
    <scope>NUCLEOTIDE SEQUENCE</scope>
    <source>
        <strain evidence="2">CAN-66</strain>
        <tissue evidence="2">Leaf</tissue>
    </source>
</reference>
<evidence type="ECO:0000259" key="1">
    <source>
        <dbReference type="PROSITE" id="PS50181"/>
    </source>
</evidence>
<dbReference type="Proteomes" id="UP001172457">
    <property type="component" value="Chromosome 8"/>
</dbReference>
<dbReference type="SUPFAM" id="SSF52047">
    <property type="entry name" value="RNI-like"/>
    <property type="match status" value="1"/>
</dbReference>
<name>A0AA38S8F3_9ASTR</name>
<dbReference type="SUPFAM" id="SSF81383">
    <property type="entry name" value="F-box domain"/>
    <property type="match status" value="1"/>
</dbReference>
<dbReference type="InterPro" id="IPR032675">
    <property type="entry name" value="LRR_dom_sf"/>
</dbReference>
<proteinExistence type="predicted"/>
<dbReference type="InterPro" id="IPR036047">
    <property type="entry name" value="F-box-like_dom_sf"/>
</dbReference>
<sequence>MKLVETMKWAQANLLQMELIEMMMMVGENLACWVNMGNKWTWDIADEDRISTLPLEMIHRILSYMDTRNVIETNALSKIWQQIWTSMPYLNFNNKVLLHRNKNANVFKVELTCKGETNMFHWLTNNAMQFSSHTGEENRCCVPKFVWALSSLETLELSTMHLCDTTNKSLDLFPKCENLKYITLKHISTSSLAVFIVVAPKLSNLSLKHFRAAPNVFKVVSPQLENMTLCIGSWGFGSLQFMEGLASL</sequence>
<dbReference type="Gene3D" id="3.80.10.10">
    <property type="entry name" value="Ribonuclease Inhibitor"/>
    <property type="match status" value="1"/>
</dbReference>
<dbReference type="AlphaFoldDB" id="A0AA38S8F3"/>
<feature type="domain" description="F-box" evidence="1">
    <location>
        <begin position="47"/>
        <end position="95"/>
    </location>
</feature>
<protein>
    <recommendedName>
        <fullName evidence="1">F-box domain-containing protein</fullName>
    </recommendedName>
</protein>
<comment type="caution">
    <text evidence="2">The sequence shown here is derived from an EMBL/GenBank/DDBJ whole genome shotgun (WGS) entry which is preliminary data.</text>
</comment>
<dbReference type="PROSITE" id="PS50181">
    <property type="entry name" value="FBOX"/>
    <property type="match status" value="1"/>
</dbReference>